<comment type="caution">
    <text evidence="2">The sequence shown here is derived from an EMBL/GenBank/DDBJ whole genome shotgun (WGS) entry which is preliminary data.</text>
</comment>
<reference evidence="2" key="1">
    <citation type="journal article" date="2015" name="Nature">
        <title>Complex archaea that bridge the gap between prokaryotes and eukaryotes.</title>
        <authorList>
            <person name="Spang A."/>
            <person name="Saw J.H."/>
            <person name="Jorgensen S.L."/>
            <person name="Zaremba-Niedzwiedzka K."/>
            <person name="Martijn J."/>
            <person name="Lind A.E."/>
            <person name="van Eijk R."/>
            <person name="Schleper C."/>
            <person name="Guy L."/>
            <person name="Ettema T.J."/>
        </authorList>
    </citation>
    <scope>NUCLEOTIDE SEQUENCE</scope>
</reference>
<evidence type="ECO:0000256" key="1">
    <source>
        <dbReference type="SAM" id="MobiDB-lite"/>
    </source>
</evidence>
<feature type="compositionally biased region" description="Basic residues" evidence="1">
    <location>
        <begin position="165"/>
        <end position="182"/>
    </location>
</feature>
<accession>A0A0F9M715</accession>
<proteinExistence type="predicted"/>
<dbReference type="EMBL" id="LAZR01005253">
    <property type="protein sequence ID" value="KKN01514.1"/>
    <property type="molecule type" value="Genomic_DNA"/>
</dbReference>
<organism evidence="2">
    <name type="scientific">marine sediment metagenome</name>
    <dbReference type="NCBI Taxonomy" id="412755"/>
    <lineage>
        <taxon>unclassified sequences</taxon>
        <taxon>metagenomes</taxon>
        <taxon>ecological metagenomes</taxon>
    </lineage>
</organism>
<feature type="compositionally biased region" description="Low complexity" evidence="1">
    <location>
        <begin position="143"/>
        <end position="162"/>
    </location>
</feature>
<name>A0A0F9M715_9ZZZZ</name>
<feature type="region of interest" description="Disordered" evidence="1">
    <location>
        <begin position="129"/>
        <end position="194"/>
    </location>
</feature>
<evidence type="ECO:0000313" key="2">
    <source>
        <dbReference type="EMBL" id="KKN01514.1"/>
    </source>
</evidence>
<dbReference type="AlphaFoldDB" id="A0A0F9M715"/>
<protein>
    <submittedName>
        <fullName evidence="2">Uncharacterized protein</fullName>
    </submittedName>
</protein>
<sequence>MEEYGEDAAMPLECSVFEPRTPFPYAGLIHMPGTDGSSSNKGREGNGADRIEVSHEVVVDEISKGLHPVTGRPISALLNHCIVRKAAPESRAMLAAFYATVRKRKSARRRVRVDEKKRAVPTGTFKVDEESFGIADAPGNGTGPAPAETSAPEAPAVAVAAPKNKGGRPKGSKTKKRGKASPKKAAPATVGATT</sequence>
<gene>
    <name evidence="2" type="ORF">LCGC14_1127020</name>
</gene>